<protein>
    <submittedName>
        <fullName evidence="1">Uncharacterized protein</fullName>
    </submittedName>
</protein>
<reference evidence="2" key="1">
    <citation type="submission" date="2024-06" db="EMBL/GenBank/DDBJ databases">
        <title>Multi-omics analyses provide insights into the biosynthesis of the anticancer antibiotic pleurotin in Hohenbuehelia grisea.</title>
        <authorList>
            <person name="Weaver J.A."/>
            <person name="Alberti F."/>
        </authorList>
    </citation>
    <scope>NUCLEOTIDE SEQUENCE [LARGE SCALE GENOMIC DNA]</scope>
    <source>
        <strain evidence="2">T-177</strain>
    </source>
</reference>
<name>A0ABR3JAZ4_9AGAR</name>
<comment type="caution">
    <text evidence="1">The sequence shown here is derived from an EMBL/GenBank/DDBJ whole genome shotgun (WGS) entry which is preliminary data.</text>
</comment>
<accession>A0ABR3JAZ4</accession>
<sequence>MSESSRQLDSFHPRKYYILLSITPATPDPLSIRKIIQDSLNQVSGATVSSTYVDLLWYSKDGAQAVFRVDKCDAPKIMASVVTTGTSPRLSILKDSDFLPSVLSMVTS</sequence>
<gene>
    <name evidence="1" type="ORF">HGRIS_006908</name>
</gene>
<organism evidence="1 2">
    <name type="scientific">Hohenbuehelia grisea</name>
    <dbReference type="NCBI Taxonomy" id="104357"/>
    <lineage>
        <taxon>Eukaryota</taxon>
        <taxon>Fungi</taxon>
        <taxon>Dikarya</taxon>
        <taxon>Basidiomycota</taxon>
        <taxon>Agaricomycotina</taxon>
        <taxon>Agaricomycetes</taxon>
        <taxon>Agaricomycetidae</taxon>
        <taxon>Agaricales</taxon>
        <taxon>Pleurotineae</taxon>
        <taxon>Pleurotaceae</taxon>
        <taxon>Hohenbuehelia</taxon>
    </lineage>
</organism>
<evidence type="ECO:0000313" key="1">
    <source>
        <dbReference type="EMBL" id="KAL0952665.1"/>
    </source>
</evidence>
<dbReference type="Proteomes" id="UP001556367">
    <property type="component" value="Unassembled WGS sequence"/>
</dbReference>
<evidence type="ECO:0000313" key="2">
    <source>
        <dbReference type="Proteomes" id="UP001556367"/>
    </source>
</evidence>
<dbReference type="EMBL" id="JASNQZ010000010">
    <property type="protein sequence ID" value="KAL0952665.1"/>
    <property type="molecule type" value="Genomic_DNA"/>
</dbReference>
<keyword evidence="2" id="KW-1185">Reference proteome</keyword>
<proteinExistence type="predicted"/>